<dbReference type="GO" id="GO:0071555">
    <property type="term" value="P:cell wall organization"/>
    <property type="evidence" value="ECO:0007669"/>
    <property type="project" value="TreeGrafter"/>
</dbReference>
<dbReference type="EMBL" id="CP040915">
    <property type="protein sequence ID" value="QDC25251.1"/>
    <property type="molecule type" value="Genomic_DNA"/>
</dbReference>
<keyword evidence="2" id="KW-0732">Signal</keyword>
<reference evidence="4 5" key="1">
    <citation type="submission" date="2019-05" db="EMBL/GenBank/DDBJ databases">
        <title>Georgenia *** sp. nov., and Georgenia *** sp. nov., isolated from the intestinal contents of plateau pika (Ochotona curzoniae) in the Qinghai-Tibet plateau of China.</title>
        <authorList>
            <person name="Tian Z."/>
        </authorList>
    </citation>
    <scope>NUCLEOTIDE SEQUENCE [LARGE SCALE GENOMIC DNA]</scope>
    <source>
        <strain evidence="4 5">Z443</strain>
    </source>
</reference>
<dbReference type="InterPro" id="IPR012338">
    <property type="entry name" value="Beta-lactam/transpept-like"/>
</dbReference>
<dbReference type="GO" id="GO:0071972">
    <property type="term" value="F:peptidoglycan L,D-transpeptidase activity"/>
    <property type="evidence" value="ECO:0007669"/>
    <property type="project" value="TreeGrafter"/>
</dbReference>
<dbReference type="OrthoDB" id="5241017at2"/>
<evidence type="ECO:0000256" key="2">
    <source>
        <dbReference type="SAM" id="SignalP"/>
    </source>
</evidence>
<feature type="domain" description="Penicillin-binding protein transpeptidase" evidence="3">
    <location>
        <begin position="34"/>
        <end position="283"/>
    </location>
</feature>
<evidence type="ECO:0000313" key="4">
    <source>
        <dbReference type="EMBL" id="QDC25251.1"/>
    </source>
</evidence>
<organism evidence="4 5">
    <name type="scientific">Georgenia yuyongxinii</name>
    <dbReference type="NCBI Taxonomy" id="2589797"/>
    <lineage>
        <taxon>Bacteria</taxon>
        <taxon>Bacillati</taxon>
        <taxon>Actinomycetota</taxon>
        <taxon>Actinomycetes</taxon>
        <taxon>Micrococcales</taxon>
        <taxon>Bogoriellaceae</taxon>
        <taxon>Georgenia</taxon>
    </lineage>
</organism>
<dbReference type="Gene3D" id="3.40.710.10">
    <property type="entry name" value="DD-peptidase/beta-lactamase superfamily"/>
    <property type="match status" value="1"/>
</dbReference>
<protein>
    <recommendedName>
        <fullName evidence="3">Penicillin-binding protein transpeptidase domain-containing protein</fullName>
    </recommendedName>
</protein>
<dbReference type="Proteomes" id="UP000314616">
    <property type="component" value="Chromosome"/>
</dbReference>
<evidence type="ECO:0000256" key="1">
    <source>
        <dbReference type="SAM" id="MobiDB-lite"/>
    </source>
</evidence>
<sequence length="287" mass="27963">MPARIRPHVVAALALVAVGGLTACTGTPDPAAAAALALLRSGLTTDSPMGCTPTAVADGREFSNYPGFPADAVGPTTLEGVIATSCNTALIGARDRVDADDLAAAAASLGLGVALDAGVPTLAGEVPTDATGTEHAASMIGQGRIVASPLAMATVAASVAAGSRVSPVLVTDVGSEPPAAATDSPVEAATDGVSAPAPLTDDEAAALRRMMRAVVTGGTASFLADVPGGEVFAKTGTAEFGAEEAAGAHAWIVGFQDDLAVAALVEDGFSGAATAGPLLEELLRAAR</sequence>
<dbReference type="GO" id="GO:0005886">
    <property type="term" value="C:plasma membrane"/>
    <property type="evidence" value="ECO:0007669"/>
    <property type="project" value="TreeGrafter"/>
</dbReference>
<dbReference type="PANTHER" id="PTHR30627:SF24">
    <property type="entry name" value="PENICILLIN-BINDING PROTEIN 4B"/>
    <property type="match status" value="1"/>
</dbReference>
<dbReference type="PROSITE" id="PS51257">
    <property type="entry name" value="PROKAR_LIPOPROTEIN"/>
    <property type="match status" value="1"/>
</dbReference>
<dbReference type="AlphaFoldDB" id="A0A5B8C744"/>
<dbReference type="KEGG" id="gyu:FE374_12095"/>
<feature type="region of interest" description="Disordered" evidence="1">
    <location>
        <begin position="176"/>
        <end position="197"/>
    </location>
</feature>
<evidence type="ECO:0000259" key="3">
    <source>
        <dbReference type="Pfam" id="PF00905"/>
    </source>
</evidence>
<dbReference type="InterPro" id="IPR001460">
    <property type="entry name" value="PCN-bd_Tpept"/>
</dbReference>
<gene>
    <name evidence="4" type="ORF">FE374_12095</name>
</gene>
<dbReference type="InterPro" id="IPR050515">
    <property type="entry name" value="Beta-lactam/transpept"/>
</dbReference>
<accession>A0A5B8C744</accession>
<proteinExistence type="predicted"/>
<feature type="signal peptide" evidence="2">
    <location>
        <begin position="1"/>
        <end position="23"/>
    </location>
</feature>
<feature type="chain" id="PRO_5039138630" description="Penicillin-binding protein transpeptidase domain-containing protein" evidence="2">
    <location>
        <begin position="24"/>
        <end position="287"/>
    </location>
</feature>
<name>A0A5B8C744_9MICO</name>
<dbReference type="Pfam" id="PF00905">
    <property type="entry name" value="Transpeptidase"/>
    <property type="match status" value="1"/>
</dbReference>
<dbReference type="PANTHER" id="PTHR30627">
    <property type="entry name" value="PEPTIDOGLYCAN D,D-TRANSPEPTIDASE"/>
    <property type="match status" value="1"/>
</dbReference>
<dbReference type="GO" id="GO:0008658">
    <property type="term" value="F:penicillin binding"/>
    <property type="evidence" value="ECO:0007669"/>
    <property type="project" value="InterPro"/>
</dbReference>
<dbReference type="SUPFAM" id="SSF56601">
    <property type="entry name" value="beta-lactamase/transpeptidase-like"/>
    <property type="match status" value="1"/>
</dbReference>
<evidence type="ECO:0000313" key="5">
    <source>
        <dbReference type="Proteomes" id="UP000314616"/>
    </source>
</evidence>
<dbReference type="RefSeq" id="WP_139929386.1">
    <property type="nucleotide sequence ID" value="NZ_CP040915.1"/>
</dbReference>